<name>A0ABX0F3V2_9BACL</name>
<dbReference type="InterPro" id="IPR001206">
    <property type="entry name" value="Diacylglycerol_kinase_cat_dom"/>
</dbReference>
<keyword evidence="6" id="KW-0547">Nucleotide-binding</keyword>
<keyword evidence="8" id="KW-0067">ATP-binding</keyword>
<dbReference type="SUPFAM" id="SSF111331">
    <property type="entry name" value="NAD kinase/diacylglycerol kinase-like"/>
    <property type="match status" value="1"/>
</dbReference>
<evidence type="ECO:0000259" key="13">
    <source>
        <dbReference type="PROSITE" id="PS50146"/>
    </source>
</evidence>
<keyword evidence="4" id="KW-0808">Transferase</keyword>
<keyword evidence="3" id="KW-0444">Lipid biosynthesis</keyword>
<dbReference type="EMBL" id="JAAFGS010000001">
    <property type="protein sequence ID" value="NGZ74679.1"/>
    <property type="molecule type" value="Genomic_DNA"/>
</dbReference>
<dbReference type="GO" id="GO:0016301">
    <property type="term" value="F:kinase activity"/>
    <property type="evidence" value="ECO:0007669"/>
    <property type="project" value="UniProtKB-KW"/>
</dbReference>
<dbReference type="Gene3D" id="3.40.50.10330">
    <property type="entry name" value="Probable inorganic polyphosphate/atp-NAD kinase, domain 1"/>
    <property type="match status" value="1"/>
</dbReference>
<dbReference type="Gene3D" id="2.60.200.40">
    <property type="match status" value="1"/>
</dbReference>
<protein>
    <submittedName>
        <fullName evidence="14">YegS/Rv2252/BmrU family lipid kinase</fullName>
    </submittedName>
</protein>
<dbReference type="Pfam" id="PF00781">
    <property type="entry name" value="DAGK_cat"/>
    <property type="match status" value="1"/>
</dbReference>
<dbReference type="InterPro" id="IPR005218">
    <property type="entry name" value="Diacylglycerol/lipid_kinase"/>
</dbReference>
<evidence type="ECO:0000256" key="7">
    <source>
        <dbReference type="ARBA" id="ARBA00022777"/>
    </source>
</evidence>
<evidence type="ECO:0000256" key="10">
    <source>
        <dbReference type="ARBA" id="ARBA00023098"/>
    </source>
</evidence>
<evidence type="ECO:0000256" key="9">
    <source>
        <dbReference type="ARBA" id="ARBA00022842"/>
    </source>
</evidence>
<dbReference type="NCBIfam" id="TIGR00147">
    <property type="entry name" value="YegS/Rv2252/BmrU family lipid kinase"/>
    <property type="match status" value="1"/>
</dbReference>
<dbReference type="SMART" id="SM00046">
    <property type="entry name" value="DAGKc"/>
    <property type="match status" value="1"/>
</dbReference>
<keyword evidence="12" id="KW-1208">Phospholipid metabolism</keyword>
<organism evidence="14 15">
    <name type="scientific">Saccharibacillus alkalitolerans</name>
    <dbReference type="NCBI Taxonomy" id="2705290"/>
    <lineage>
        <taxon>Bacteria</taxon>
        <taxon>Bacillati</taxon>
        <taxon>Bacillota</taxon>
        <taxon>Bacilli</taxon>
        <taxon>Bacillales</taxon>
        <taxon>Paenibacillaceae</taxon>
        <taxon>Saccharibacillus</taxon>
    </lineage>
</organism>
<dbReference type="PANTHER" id="PTHR12358">
    <property type="entry name" value="SPHINGOSINE KINASE"/>
    <property type="match status" value="1"/>
</dbReference>
<keyword evidence="7 14" id="KW-0418">Kinase</keyword>
<gene>
    <name evidence="14" type="ORF">GYN08_05055</name>
</gene>
<dbReference type="InterPro" id="IPR017438">
    <property type="entry name" value="ATP-NAD_kinase_N"/>
</dbReference>
<evidence type="ECO:0000256" key="8">
    <source>
        <dbReference type="ARBA" id="ARBA00022840"/>
    </source>
</evidence>
<dbReference type="InterPro" id="IPR045540">
    <property type="entry name" value="YegS/DAGK_C"/>
</dbReference>
<comment type="similarity">
    <text evidence="2">Belongs to the diacylglycerol/lipid kinase family.</text>
</comment>
<keyword evidence="9" id="KW-0460">Magnesium</keyword>
<dbReference type="InterPro" id="IPR016064">
    <property type="entry name" value="NAD/diacylglycerol_kinase_sf"/>
</dbReference>
<evidence type="ECO:0000256" key="4">
    <source>
        <dbReference type="ARBA" id="ARBA00022679"/>
    </source>
</evidence>
<dbReference type="InterPro" id="IPR050187">
    <property type="entry name" value="Lipid_Phosphate_FormReg"/>
</dbReference>
<keyword evidence="15" id="KW-1185">Reference proteome</keyword>
<dbReference type="Proteomes" id="UP000800303">
    <property type="component" value="Unassembled WGS sequence"/>
</dbReference>
<evidence type="ECO:0000313" key="14">
    <source>
        <dbReference type="EMBL" id="NGZ74679.1"/>
    </source>
</evidence>
<keyword evidence="11" id="KW-0594">Phospholipid biosynthesis</keyword>
<keyword evidence="10" id="KW-0443">Lipid metabolism</keyword>
<evidence type="ECO:0000313" key="15">
    <source>
        <dbReference type="Proteomes" id="UP000800303"/>
    </source>
</evidence>
<reference evidence="14 15" key="1">
    <citation type="submission" date="2020-01" db="EMBL/GenBank/DDBJ databases">
        <title>Polyphasic characterisation and genomic insights into a novel alkali tolerant bacterium VR-M41.</title>
        <authorList>
            <person name="Vemuluri V.R."/>
        </authorList>
    </citation>
    <scope>NUCLEOTIDE SEQUENCE [LARGE SCALE GENOMIC DNA]</scope>
    <source>
        <strain evidence="14 15">VR-M41</strain>
    </source>
</reference>
<comment type="cofactor">
    <cofactor evidence="1">
        <name>Mg(2+)</name>
        <dbReference type="ChEBI" id="CHEBI:18420"/>
    </cofactor>
</comment>
<evidence type="ECO:0000256" key="3">
    <source>
        <dbReference type="ARBA" id="ARBA00022516"/>
    </source>
</evidence>
<evidence type="ECO:0000256" key="1">
    <source>
        <dbReference type="ARBA" id="ARBA00001946"/>
    </source>
</evidence>
<sequence>MKLKMIINPVSGQHSAHTIKDSVIQRLKQRYGLNDADIFYTNKENRGLETSFFENCDSLVVAGGDGTLHYAVNTVKRLGIDIPLAYLPTGTVNDFGNSLKLPRTCDAFCSMLENGLTQKIDIGLAGEEYFHYLVAGGAMNSLSYTTNQTLKNVMGDKAYYLSAVPRLAKLLSGTRIQIECDGLQEDHEALLYLITNSPIVGGIKGMVPNAKMDDGHLHVLVIKKNSLLSTLQLLLEIRNRTHLNHPDVLYFKTRRLIIKQYGEDIANVGIDGEIHSSSQFEINVIPQGLTVMVSSDSYAA</sequence>
<evidence type="ECO:0000256" key="6">
    <source>
        <dbReference type="ARBA" id="ARBA00022741"/>
    </source>
</evidence>
<dbReference type="Pfam" id="PF19279">
    <property type="entry name" value="YegS_C"/>
    <property type="match status" value="1"/>
</dbReference>
<evidence type="ECO:0000256" key="11">
    <source>
        <dbReference type="ARBA" id="ARBA00023209"/>
    </source>
</evidence>
<dbReference type="RefSeq" id="WP_166272926.1">
    <property type="nucleotide sequence ID" value="NZ_JAAFGS010000001.1"/>
</dbReference>
<dbReference type="PROSITE" id="PS50146">
    <property type="entry name" value="DAGK"/>
    <property type="match status" value="1"/>
</dbReference>
<comment type="caution">
    <text evidence="14">The sequence shown here is derived from an EMBL/GenBank/DDBJ whole genome shotgun (WGS) entry which is preliminary data.</text>
</comment>
<dbReference type="PANTHER" id="PTHR12358:SF106">
    <property type="entry name" value="LIPID KINASE YEGS"/>
    <property type="match status" value="1"/>
</dbReference>
<keyword evidence="5" id="KW-0479">Metal-binding</keyword>
<feature type="domain" description="DAGKc" evidence="13">
    <location>
        <begin position="1"/>
        <end position="129"/>
    </location>
</feature>
<evidence type="ECO:0000256" key="12">
    <source>
        <dbReference type="ARBA" id="ARBA00023264"/>
    </source>
</evidence>
<evidence type="ECO:0000256" key="5">
    <source>
        <dbReference type="ARBA" id="ARBA00022723"/>
    </source>
</evidence>
<accession>A0ABX0F3V2</accession>
<proteinExistence type="inferred from homology"/>
<evidence type="ECO:0000256" key="2">
    <source>
        <dbReference type="ARBA" id="ARBA00005983"/>
    </source>
</evidence>